<protein>
    <submittedName>
        <fullName evidence="2">Uncharacterized protein</fullName>
    </submittedName>
</protein>
<dbReference type="Proteomes" id="UP000198852">
    <property type="component" value="Unassembled WGS sequence"/>
</dbReference>
<evidence type="ECO:0000256" key="1">
    <source>
        <dbReference type="SAM" id="MobiDB-lite"/>
    </source>
</evidence>
<feature type="compositionally biased region" description="Polar residues" evidence="1">
    <location>
        <begin position="44"/>
        <end position="54"/>
    </location>
</feature>
<dbReference type="STRING" id="95161.SAMN05660874_05617"/>
<proteinExistence type="predicted"/>
<evidence type="ECO:0000313" key="2">
    <source>
        <dbReference type="EMBL" id="SFT09001.1"/>
    </source>
</evidence>
<organism evidence="2 3">
    <name type="scientific">Saccharopolyspora flava</name>
    <dbReference type="NCBI Taxonomy" id="95161"/>
    <lineage>
        <taxon>Bacteria</taxon>
        <taxon>Bacillati</taxon>
        <taxon>Actinomycetota</taxon>
        <taxon>Actinomycetes</taxon>
        <taxon>Pseudonocardiales</taxon>
        <taxon>Pseudonocardiaceae</taxon>
        <taxon>Saccharopolyspora</taxon>
    </lineage>
</organism>
<accession>A0A1I6V5M9</accession>
<dbReference type="AlphaFoldDB" id="A0A1I6V5M9"/>
<dbReference type="EMBL" id="FOZX01000016">
    <property type="protein sequence ID" value="SFT09001.1"/>
    <property type="molecule type" value="Genomic_DNA"/>
</dbReference>
<name>A0A1I6V5M9_9PSEU</name>
<gene>
    <name evidence="2" type="ORF">SAMN05660874_05617</name>
</gene>
<keyword evidence="3" id="KW-1185">Reference proteome</keyword>
<sequence>MQSVSGAAMSTLLVARENAKATSEIRAVAIIHTATSHPEPPPWSTSAEATSGENPPSAAPISRDEANPV</sequence>
<evidence type="ECO:0000313" key="3">
    <source>
        <dbReference type="Proteomes" id="UP000198852"/>
    </source>
</evidence>
<feature type="region of interest" description="Disordered" evidence="1">
    <location>
        <begin position="32"/>
        <end position="69"/>
    </location>
</feature>
<reference evidence="3" key="1">
    <citation type="submission" date="2016-10" db="EMBL/GenBank/DDBJ databases">
        <authorList>
            <person name="Varghese N."/>
            <person name="Submissions S."/>
        </authorList>
    </citation>
    <scope>NUCLEOTIDE SEQUENCE [LARGE SCALE GENOMIC DNA]</scope>
    <source>
        <strain evidence="3">DSM 44771</strain>
    </source>
</reference>